<gene>
    <name evidence="1" type="ORF">BO222_06880</name>
</gene>
<comment type="caution">
    <text evidence="1">The sequence shown here is derived from an EMBL/GenBank/DDBJ whole genome shotgun (WGS) entry which is preliminary data.</text>
</comment>
<dbReference type="RefSeq" id="WP_075819622.1">
    <property type="nucleotide sequence ID" value="NZ_CARDDN010000054.1"/>
</dbReference>
<reference evidence="1 2" key="1">
    <citation type="submission" date="2016-11" db="EMBL/GenBank/DDBJ databases">
        <title>Description of two novel members of the family Erysipelotrichaceae: Ileibacterium lipovorans gen. nov., sp. nov. and Dubosiella newyorkensis, gen. nov., sp. nov.</title>
        <authorList>
            <person name="Cox L.M."/>
            <person name="Sohn J."/>
            <person name="Tyrrell K.L."/>
            <person name="Citron D.M."/>
            <person name="Lawson P.A."/>
            <person name="Patel N.B."/>
            <person name="Iizumi T."/>
            <person name="Perez-Perez G.I."/>
            <person name="Goldstein E.J."/>
            <person name="Blaser M.J."/>
        </authorList>
    </citation>
    <scope>NUCLEOTIDE SEQUENCE [LARGE SCALE GENOMIC DNA]</scope>
    <source>
        <strain evidence="1 2">NYU-BL-A3</strain>
    </source>
</reference>
<name>A0A1U7NFN3_9FIRM</name>
<keyword evidence="2" id="KW-1185">Reference proteome</keyword>
<dbReference type="AlphaFoldDB" id="A0A1U7NFN3"/>
<accession>A0A1U7NFN3</accession>
<evidence type="ECO:0000313" key="2">
    <source>
        <dbReference type="Proteomes" id="UP000186341"/>
    </source>
</evidence>
<protein>
    <submittedName>
        <fullName evidence="1">Uncharacterized protein</fullName>
    </submittedName>
</protein>
<organism evidence="1 2">
    <name type="scientific">Ileibacterium valens</name>
    <dbReference type="NCBI Taxonomy" id="1862668"/>
    <lineage>
        <taxon>Bacteria</taxon>
        <taxon>Bacillati</taxon>
        <taxon>Bacillota</taxon>
        <taxon>Erysipelotrichia</taxon>
        <taxon>Erysipelotrichales</taxon>
        <taxon>Erysipelotrichaceae</taxon>
        <taxon>Ileibacterium</taxon>
    </lineage>
</organism>
<dbReference type="EMBL" id="MPJW01000138">
    <property type="protein sequence ID" value="OLU39279.1"/>
    <property type="molecule type" value="Genomic_DNA"/>
</dbReference>
<evidence type="ECO:0000313" key="1">
    <source>
        <dbReference type="EMBL" id="OLU39279.1"/>
    </source>
</evidence>
<proteinExistence type="predicted"/>
<sequence length="62" mass="7457">MMNESYYYTLQRGLRRISDSLPDFFDASEEMAFRSNIDRVCQLAAMQISEIRDYENRHRSTQ</sequence>
<dbReference type="Proteomes" id="UP000186341">
    <property type="component" value="Unassembled WGS sequence"/>
</dbReference>